<accession>F2KS64</accession>
<dbReference type="InterPro" id="IPR000644">
    <property type="entry name" value="CBS_dom"/>
</dbReference>
<dbReference type="InterPro" id="IPR036567">
    <property type="entry name" value="RHF-like"/>
</dbReference>
<dbReference type="InterPro" id="IPR051257">
    <property type="entry name" value="Diverse_CBS-Domain"/>
</dbReference>
<evidence type="ECO:0000256" key="1">
    <source>
        <dbReference type="ARBA" id="ARBA00023122"/>
    </source>
</evidence>
<evidence type="ECO:0000313" key="4">
    <source>
        <dbReference type="EMBL" id="AEA48003.1"/>
    </source>
</evidence>
<feature type="domain" description="CBS" evidence="3">
    <location>
        <begin position="138"/>
        <end position="194"/>
    </location>
</feature>
<dbReference type="EMBL" id="CP002588">
    <property type="protein sequence ID" value="AEA48003.1"/>
    <property type="molecule type" value="Genomic_DNA"/>
</dbReference>
<dbReference type="InterPro" id="IPR014651">
    <property type="entry name" value="UCP036983_2CBS_MJ1404"/>
</dbReference>
<reference evidence="4 5" key="1">
    <citation type="submission" date="2011-03" db="EMBL/GenBank/DDBJ databases">
        <title>The complete genome of Archaeoglobus veneficus SNP6.</title>
        <authorList>
            <consortium name="US DOE Joint Genome Institute (JGI-PGF)"/>
            <person name="Lucas S."/>
            <person name="Copeland A."/>
            <person name="Lapidus A."/>
            <person name="Bruce D."/>
            <person name="Goodwin L."/>
            <person name="Pitluck S."/>
            <person name="Kyrpides N."/>
            <person name="Mavromatis K."/>
            <person name="Pagani I."/>
            <person name="Ivanova N."/>
            <person name="Mikhailova N."/>
            <person name="Lu M."/>
            <person name="Detter J.C."/>
            <person name="Tapia R."/>
            <person name="Han C."/>
            <person name="Land M."/>
            <person name="Hauser L."/>
            <person name="Markowitz V."/>
            <person name="Cheng J.-F."/>
            <person name="Hugenholtz P."/>
            <person name="Woyke T."/>
            <person name="Wu D."/>
            <person name="Spring S."/>
            <person name="Brambilla E."/>
            <person name="Klenk H.-P."/>
            <person name="Eisen J.A."/>
        </authorList>
    </citation>
    <scope>NUCLEOTIDE SEQUENCE [LARGE SCALE GENOMIC DNA]</scope>
    <source>
        <strain>SNP6</strain>
    </source>
</reference>
<dbReference type="Pfam" id="PF00571">
    <property type="entry name" value="CBS"/>
    <property type="match status" value="3"/>
</dbReference>
<dbReference type="HOGENOM" id="CLU_035203_0_0_2"/>
<dbReference type="PROSITE" id="PS51371">
    <property type="entry name" value="CBS"/>
    <property type="match status" value="3"/>
</dbReference>
<dbReference type="OrthoDB" id="9280at2157"/>
<keyword evidence="1 2" id="KW-0129">CBS domain</keyword>
<proteinExistence type="predicted"/>
<protein>
    <submittedName>
        <fullName evidence="4">Putative signal transduction protein with CBS domains</fullName>
    </submittedName>
</protein>
<evidence type="ECO:0000313" key="5">
    <source>
        <dbReference type="Proteomes" id="UP000008136"/>
    </source>
</evidence>
<dbReference type="SUPFAM" id="SSF54631">
    <property type="entry name" value="CBS-domain pair"/>
    <property type="match status" value="2"/>
</dbReference>
<dbReference type="CDD" id="cd02205">
    <property type="entry name" value="CBS_pair_SF"/>
    <property type="match status" value="1"/>
</dbReference>
<dbReference type="SUPFAM" id="SSF69754">
    <property type="entry name" value="Ribosome binding protein Y (YfiA homologue)"/>
    <property type="match status" value="1"/>
</dbReference>
<dbReference type="Gene3D" id="3.10.580.10">
    <property type="entry name" value="CBS-domain"/>
    <property type="match status" value="2"/>
</dbReference>
<dbReference type="RefSeq" id="WP_013684655.1">
    <property type="nucleotide sequence ID" value="NC_015320.1"/>
</dbReference>
<gene>
    <name evidence="4" type="ordered locus">Arcve_2010</name>
</gene>
<dbReference type="AlphaFoldDB" id="F2KS64"/>
<keyword evidence="5" id="KW-1185">Reference proteome</keyword>
<name>F2KS64_ARCVS</name>
<organism evidence="4 5">
    <name type="scientific">Archaeoglobus veneficus (strain DSM 11195 / SNP6)</name>
    <dbReference type="NCBI Taxonomy" id="693661"/>
    <lineage>
        <taxon>Archaea</taxon>
        <taxon>Methanobacteriati</taxon>
        <taxon>Methanobacteriota</taxon>
        <taxon>Archaeoglobi</taxon>
        <taxon>Archaeoglobales</taxon>
        <taxon>Archaeoglobaceae</taxon>
        <taxon>Archaeoglobus</taxon>
    </lineage>
</organism>
<evidence type="ECO:0000256" key="2">
    <source>
        <dbReference type="PROSITE-ProRule" id="PRU00703"/>
    </source>
</evidence>
<dbReference type="PANTHER" id="PTHR43080:SF2">
    <property type="entry name" value="CBS DOMAIN-CONTAINING PROTEIN"/>
    <property type="match status" value="1"/>
</dbReference>
<feature type="domain" description="CBS" evidence="3">
    <location>
        <begin position="216"/>
        <end position="273"/>
    </location>
</feature>
<sequence>MSEVEMLKSLIREDYEVVDANETISKIVPMIEKLEPDKASAILVQENGNIIGVIRERDLMRGCLMVNPHETKIKNFAIRTGVIDASELSVEKVARRFVEDSTPFVLVRSSGKHGVIYINDFLELVKPEFEGVKAREVMNPEVITINEYETAAKALATMRNHGIDRLVVVDDSHRAVGIITGKDIIDRVISPKREARLGGGSGETDRSLSVMVGSIMSYPIVTADRNDSIAKVIDLMIENKISSIVITKDSIPEGIVIKKDILESLIRKKAPAEYEVQLITKDIVLDDFDRKAIVEDLEKFMRKFKDFLGESVLFVYIKRHKENFRGLPLIHVRIKLSSEKGTFFVTGESWGIEYALHATLKKLERSVLQQKELLLDQRMVKKFYEEIL</sequence>
<dbReference type="SMART" id="SM00116">
    <property type="entry name" value="CBS"/>
    <property type="match status" value="3"/>
</dbReference>
<evidence type="ECO:0000259" key="3">
    <source>
        <dbReference type="PROSITE" id="PS51371"/>
    </source>
</evidence>
<dbReference type="Proteomes" id="UP000008136">
    <property type="component" value="Chromosome"/>
</dbReference>
<dbReference type="eggNOG" id="arCOG00601">
    <property type="taxonomic scope" value="Archaea"/>
</dbReference>
<dbReference type="PANTHER" id="PTHR43080">
    <property type="entry name" value="CBS DOMAIN-CONTAINING PROTEIN CBSX3, MITOCHONDRIAL"/>
    <property type="match status" value="1"/>
</dbReference>
<feature type="domain" description="CBS" evidence="3">
    <location>
        <begin position="10"/>
        <end position="71"/>
    </location>
</feature>
<dbReference type="KEGG" id="ave:Arcve_2010"/>
<dbReference type="GeneID" id="10395143"/>
<dbReference type="InterPro" id="IPR046342">
    <property type="entry name" value="CBS_dom_sf"/>
</dbReference>
<dbReference type="PIRSF" id="PIRSF036983">
    <property type="entry name" value="UCP_2CBS_MJ1404"/>
    <property type="match status" value="1"/>
</dbReference>
<dbReference type="STRING" id="693661.Arcve_2010"/>